<dbReference type="Gene3D" id="3.20.20.80">
    <property type="entry name" value="Glycosidases"/>
    <property type="match status" value="1"/>
</dbReference>
<name>A0A518HHH5_9BACT</name>
<reference evidence="1 2" key="1">
    <citation type="submission" date="2019-03" db="EMBL/GenBank/DDBJ databases">
        <title>Deep-cultivation of Planctomycetes and their phenomic and genomic characterization uncovers novel biology.</title>
        <authorList>
            <person name="Wiegand S."/>
            <person name="Jogler M."/>
            <person name="Boedeker C."/>
            <person name="Pinto D."/>
            <person name="Vollmers J."/>
            <person name="Rivas-Marin E."/>
            <person name="Kohn T."/>
            <person name="Peeters S.H."/>
            <person name="Heuer A."/>
            <person name="Rast P."/>
            <person name="Oberbeckmann S."/>
            <person name="Bunk B."/>
            <person name="Jeske O."/>
            <person name="Meyerdierks A."/>
            <person name="Storesund J.E."/>
            <person name="Kallscheuer N."/>
            <person name="Luecker S."/>
            <person name="Lage O.M."/>
            <person name="Pohl T."/>
            <person name="Merkel B.J."/>
            <person name="Hornburger P."/>
            <person name="Mueller R.-W."/>
            <person name="Bruemmer F."/>
            <person name="Labrenz M."/>
            <person name="Spormann A.M."/>
            <person name="Op den Camp H."/>
            <person name="Overmann J."/>
            <person name="Amann R."/>
            <person name="Jetten M.S.M."/>
            <person name="Mascher T."/>
            <person name="Medema M.H."/>
            <person name="Devos D.P."/>
            <person name="Kaster A.-K."/>
            <person name="Ovreas L."/>
            <person name="Rohde M."/>
            <person name="Galperin M.Y."/>
            <person name="Jogler C."/>
        </authorList>
    </citation>
    <scope>NUCLEOTIDE SEQUENCE [LARGE SCALE GENOMIC DNA]</scope>
    <source>
        <strain evidence="1 2">Enr13</strain>
    </source>
</reference>
<keyword evidence="2" id="KW-1185">Reference proteome</keyword>
<proteinExistence type="predicted"/>
<dbReference type="EMBL" id="CP037423">
    <property type="protein sequence ID" value="QDV40277.1"/>
    <property type="molecule type" value="Genomic_DNA"/>
</dbReference>
<dbReference type="CDD" id="cd11576">
    <property type="entry name" value="GH99_GH71_like_2"/>
    <property type="match status" value="1"/>
</dbReference>
<evidence type="ECO:0008006" key="3">
    <source>
        <dbReference type="Google" id="ProtNLM"/>
    </source>
</evidence>
<gene>
    <name evidence="1" type="ORF">Enr13x_00830</name>
</gene>
<sequence length="429" mass="48329">MSLEAGLIWLNPEKLLMRMLTYLIVCLSLATQVPAQNVVDRTTLTGKVMCGYQGWFNCEGDGANLGWTHWAKRRNQPFGPGNVTVDLWPDLSEYAAEERFATGFRHADGRVAEVFSSANRDTVMRHFQWMQDYGIDGAFVQRFANGLASPTLLRHKNSVLSHSREGANRAGRAFAVMYDLSGLRAGEVSRVRDDWTRLQSEMKIADDPAYLHHEHHPVVAVWGIGFSDDRDYSLAECLELVQWLKSDGCTVMLGVPSFWREKKRDAVDDPLLHEILESADIVSPWSIGRYRTPSEATRHATTVWSGDRQWCDARQIDFLPVVFPGFSWHNLTGDKLDAIPRLKGQFLWSQMTAAKRAGCEMIYVAMFDEVDEGTAIFKCTNDPPHGNDAQFLTYEGLPSDHYLKLVGRGGKLLRGDVPVTETFEVSPNP</sequence>
<dbReference type="KEGG" id="snep:Enr13x_00830"/>
<dbReference type="AlphaFoldDB" id="A0A518HHH5"/>
<organism evidence="1 2">
    <name type="scientific">Stieleria neptunia</name>
    <dbReference type="NCBI Taxonomy" id="2527979"/>
    <lineage>
        <taxon>Bacteria</taxon>
        <taxon>Pseudomonadati</taxon>
        <taxon>Planctomycetota</taxon>
        <taxon>Planctomycetia</taxon>
        <taxon>Pirellulales</taxon>
        <taxon>Pirellulaceae</taxon>
        <taxon>Stieleria</taxon>
    </lineage>
</organism>
<dbReference type="Proteomes" id="UP000319004">
    <property type="component" value="Chromosome"/>
</dbReference>
<accession>A0A518HHH5</accession>
<evidence type="ECO:0000313" key="2">
    <source>
        <dbReference type="Proteomes" id="UP000319004"/>
    </source>
</evidence>
<protein>
    <recommendedName>
        <fullName evidence="3">Xylosidase/arabinosidase</fullName>
    </recommendedName>
</protein>
<evidence type="ECO:0000313" key="1">
    <source>
        <dbReference type="EMBL" id="QDV40277.1"/>
    </source>
</evidence>